<dbReference type="InterPro" id="IPR013215">
    <property type="entry name" value="Cbl-indep_Met_Synth_N"/>
</dbReference>
<dbReference type="CDD" id="cd03311">
    <property type="entry name" value="CIMS_C_terminal_like"/>
    <property type="match status" value="1"/>
</dbReference>
<dbReference type="RefSeq" id="XP_007415965.1">
    <property type="nucleotide sequence ID" value="XM_007415903.1"/>
</dbReference>
<evidence type="ECO:0000256" key="6">
    <source>
        <dbReference type="ARBA" id="ARBA00022605"/>
    </source>
</evidence>
<dbReference type="GO" id="GO:0008270">
    <property type="term" value="F:zinc ion binding"/>
    <property type="evidence" value="ECO:0007669"/>
    <property type="project" value="InterPro"/>
</dbReference>
<dbReference type="GeneID" id="18933227"/>
<dbReference type="GO" id="GO:0032259">
    <property type="term" value="P:methylation"/>
    <property type="evidence" value="ECO:0007669"/>
    <property type="project" value="UniProtKB-KW"/>
</dbReference>
<feature type="binding site" evidence="12">
    <location>
        <position position="685"/>
    </location>
    <ligand>
        <name>Zn(2+)</name>
        <dbReference type="ChEBI" id="CHEBI:29105"/>
        <label>1</label>
        <note>catalytic</note>
    </ligand>
</feature>
<dbReference type="GO" id="GO:0019280">
    <property type="term" value="P:L-methionine biosynthetic process from L-homoserine via O-acetyl-L-homoserine"/>
    <property type="evidence" value="ECO:0007669"/>
    <property type="project" value="EnsemblFungi"/>
</dbReference>
<feature type="binding site" evidence="12">
    <location>
        <position position="661"/>
    </location>
    <ligand>
        <name>Zn(2+)</name>
        <dbReference type="ChEBI" id="CHEBI:29105"/>
        <label>1</label>
        <note>catalytic</note>
    </ligand>
</feature>
<feature type="binding site" evidence="11">
    <location>
        <position position="498"/>
    </location>
    <ligand>
        <name>L-methionine</name>
        <dbReference type="ChEBI" id="CHEBI:57844"/>
    </ligand>
</feature>
<keyword evidence="10" id="KW-0486">Methionine biosynthesis</keyword>
<evidence type="ECO:0000313" key="16">
    <source>
        <dbReference type="EMBL" id="EGG00694.1"/>
    </source>
</evidence>
<comment type="cofactor">
    <cofactor evidence="12">
        <name>Zn(2+)</name>
        <dbReference type="ChEBI" id="CHEBI:29105"/>
    </cofactor>
    <text evidence="12">Binds 2 Zn(2+) ions per subunit.</text>
</comment>
<feature type="binding site" evidence="11">
    <location>
        <begin position="445"/>
        <end position="447"/>
    </location>
    <ligand>
        <name>L-methionine</name>
        <dbReference type="ChEBI" id="CHEBI:57844"/>
    </ligand>
</feature>
<dbReference type="CDD" id="cd03312">
    <property type="entry name" value="CIMS_N_terminal_like"/>
    <property type="match status" value="1"/>
</dbReference>
<dbReference type="HAMAP" id="MF_00172">
    <property type="entry name" value="Meth_synth"/>
    <property type="match status" value="1"/>
</dbReference>
<feature type="active site" description="Proton donor" evidence="13">
    <location>
        <position position="714"/>
    </location>
</feature>
<evidence type="ECO:0000256" key="11">
    <source>
        <dbReference type="PIRSR" id="PIRSR000382-1"/>
    </source>
</evidence>
<dbReference type="InParanoid" id="F4S3L9"/>
<evidence type="ECO:0000256" key="8">
    <source>
        <dbReference type="ARBA" id="ARBA00022723"/>
    </source>
</evidence>
<feature type="binding site" evidence="11">
    <location>
        <position position="19"/>
    </location>
    <ligand>
        <name>5-methyltetrahydropteroyltri-L-glutamate</name>
        <dbReference type="ChEBI" id="CHEBI:58207"/>
    </ligand>
</feature>
<evidence type="ECO:0000256" key="5">
    <source>
        <dbReference type="ARBA" id="ARBA00022603"/>
    </source>
</evidence>
<dbReference type="VEuPathDB" id="FungiDB:MELLADRAFT_79168"/>
<dbReference type="PIRSF" id="PIRSF000382">
    <property type="entry name" value="MeTrfase_B12_ind"/>
    <property type="match status" value="1"/>
</dbReference>
<feature type="binding site" evidence="11">
    <location>
        <position position="619"/>
    </location>
    <ligand>
        <name>L-homocysteine</name>
        <dbReference type="ChEBI" id="CHEBI:58199"/>
    </ligand>
</feature>
<dbReference type="NCBIfam" id="TIGR01371">
    <property type="entry name" value="met_syn_B12ind"/>
    <property type="match status" value="1"/>
</dbReference>
<evidence type="ECO:0000256" key="10">
    <source>
        <dbReference type="ARBA" id="ARBA00023167"/>
    </source>
</evidence>
<feature type="binding site" evidence="11">
    <location>
        <begin position="529"/>
        <end position="530"/>
    </location>
    <ligand>
        <name>5-methyltetrahydropteroyltri-L-glutamate</name>
        <dbReference type="ChEBI" id="CHEBI:58207"/>
    </ligand>
</feature>
<evidence type="ECO:0000256" key="9">
    <source>
        <dbReference type="ARBA" id="ARBA00022833"/>
    </source>
</evidence>
<accession>F4S3L9</accession>
<dbReference type="PANTHER" id="PTHR30519">
    <property type="entry name" value="5-METHYLTETRAHYDROPTEROYLTRIGLUTAMATE--HOMOCYSTEINE METHYLTRANSFERASE"/>
    <property type="match status" value="1"/>
</dbReference>
<dbReference type="EC" id="2.1.1.14" evidence="4"/>
<evidence type="ECO:0000256" key="1">
    <source>
        <dbReference type="ARBA" id="ARBA00002777"/>
    </source>
</evidence>
<dbReference type="GO" id="GO:0003871">
    <property type="term" value="F:5-methyltetrahydropteroyltriglutamate-homocysteine S-methyltransferase activity"/>
    <property type="evidence" value="ECO:0007669"/>
    <property type="project" value="UniProtKB-EC"/>
</dbReference>
<dbReference type="AlphaFoldDB" id="F4S3L9"/>
<evidence type="ECO:0000256" key="13">
    <source>
        <dbReference type="PIRSR" id="PIRSR000382-3"/>
    </source>
</evidence>
<feature type="binding site" evidence="12">
    <location>
        <position position="746"/>
    </location>
    <ligand>
        <name>Zn(2+)</name>
        <dbReference type="ChEBI" id="CHEBI:29105"/>
        <label>1</label>
        <note>catalytic</note>
    </ligand>
</feature>
<dbReference type="EMBL" id="GL883144">
    <property type="protein sequence ID" value="EGG00694.1"/>
    <property type="molecule type" value="Genomic_DNA"/>
</dbReference>
<keyword evidence="9 12" id="KW-0862">Zinc</keyword>
<dbReference type="eggNOG" id="KOG2263">
    <property type="taxonomic scope" value="Eukaryota"/>
</dbReference>
<comment type="similarity">
    <text evidence="3">Belongs to the vitamin-B12 independent methionine synthase family.</text>
</comment>
<comment type="function">
    <text evidence="1">Catalyzes the transfer of a methyl group from 5-methyltetrahydrofolate to homocysteine resulting in methionine formation.</text>
</comment>
<dbReference type="InterPro" id="IPR006276">
    <property type="entry name" value="Cobalamin-indep_Met_synthase"/>
</dbReference>
<dbReference type="Pfam" id="PF01717">
    <property type="entry name" value="Meth_synt_2"/>
    <property type="match status" value="1"/>
</dbReference>
<organism evidence="17">
    <name type="scientific">Melampsora larici-populina (strain 98AG31 / pathotype 3-4-7)</name>
    <name type="common">Poplar leaf rust fungus</name>
    <dbReference type="NCBI Taxonomy" id="747676"/>
    <lineage>
        <taxon>Eukaryota</taxon>
        <taxon>Fungi</taxon>
        <taxon>Dikarya</taxon>
        <taxon>Basidiomycota</taxon>
        <taxon>Pucciniomycotina</taxon>
        <taxon>Pucciniomycetes</taxon>
        <taxon>Pucciniales</taxon>
        <taxon>Melampsoraceae</taxon>
        <taxon>Melampsora</taxon>
    </lineage>
</organism>
<evidence type="ECO:0000256" key="2">
    <source>
        <dbReference type="ARBA" id="ARBA00004681"/>
    </source>
</evidence>
<dbReference type="Pfam" id="PF08267">
    <property type="entry name" value="Meth_synt_1"/>
    <property type="match status" value="1"/>
</dbReference>
<dbReference type="InterPro" id="IPR038071">
    <property type="entry name" value="UROD/MetE-like_sf"/>
</dbReference>
<evidence type="ECO:0000256" key="3">
    <source>
        <dbReference type="ARBA" id="ARBA00009553"/>
    </source>
</evidence>
<evidence type="ECO:0000256" key="7">
    <source>
        <dbReference type="ARBA" id="ARBA00022679"/>
    </source>
</evidence>
<feature type="domain" description="Cobalamin-independent methionine synthase MetE C-terminal/archaeal" evidence="14">
    <location>
        <begin position="440"/>
        <end position="768"/>
    </location>
</feature>
<dbReference type="KEGG" id="mlr:MELLADRAFT_79168"/>
<evidence type="ECO:0000256" key="12">
    <source>
        <dbReference type="PIRSR" id="PIRSR000382-2"/>
    </source>
</evidence>
<comment type="pathway">
    <text evidence="2">Amino-acid biosynthesis; L-methionine biosynthesis via de novo pathway; L-methionine from L-homocysteine (MetE route): step 1/1.</text>
</comment>
<keyword evidence="8 12" id="KW-0479">Metal-binding</keyword>
<dbReference type="SUPFAM" id="SSF51726">
    <property type="entry name" value="UROD/MetE-like"/>
    <property type="match status" value="2"/>
</dbReference>
<dbReference type="HOGENOM" id="CLU_013175_0_0_1"/>
<feature type="domain" description="Cobalamin-independent methionine synthase MetE N-terminal" evidence="15">
    <location>
        <begin position="4"/>
        <end position="321"/>
    </location>
</feature>
<evidence type="ECO:0000313" key="17">
    <source>
        <dbReference type="Proteomes" id="UP000001072"/>
    </source>
</evidence>
<dbReference type="FunCoup" id="F4S3L9">
    <property type="interactions" value="158"/>
</dbReference>
<dbReference type="Gene3D" id="3.20.20.210">
    <property type="match status" value="2"/>
</dbReference>
<keyword evidence="6" id="KW-0028">Amino-acid biosynthesis</keyword>
<feature type="binding site" evidence="11">
    <location>
        <position position="581"/>
    </location>
    <ligand>
        <name>5-methyltetrahydropteroyltri-L-glutamate</name>
        <dbReference type="ChEBI" id="CHEBI:58207"/>
    </ligand>
</feature>
<dbReference type="NCBIfam" id="NF003556">
    <property type="entry name" value="PRK05222.1"/>
    <property type="match status" value="1"/>
</dbReference>
<name>F4S3L9_MELLP</name>
<feature type="binding site" evidence="11">
    <location>
        <position position="619"/>
    </location>
    <ligand>
        <name>L-methionine</name>
        <dbReference type="ChEBI" id="CHEBI:57844"/>
    </ligand>
</feature>
<dbReference type="OrthoDB" id="1053771at2759"/>
<feature type="binding site" evidence="11">
    <location>
        <begin position="445"/>
        <end position="447"/>
    </location>
    <ligand>
        <name>L-homocysteine</name>
        <dbReference type="ChEBI" id="CHEBI:58199"/>
    </ligand>
</feature>
<feature type="binding site" evidence="11">
    <location>
        <position position="120"/>
    </location>
    <ligand>
        <name>5-methyltetrahydropteroyltri-L-glutamate</name>
        <dbReference type="ChEBI" id="CHEBI:58207"/>
    </ligand>
</feature>
<dbReference type="InterPro" id="IPR002629">
    <property type="entry name" value="Met_Synth_C/arc"/>
</dbReference>
<dbReference type="UniPathway" id="UPA00051">
    <property type="reaction ID" value="UER00082"/>
</dbReference>
<reference evidence="17" key="1">
    <citation type="journal article" date="2011" name="Proc. Natl. Acad. Sci. U.S.A.">
        <title>Obligate biotrophy features unraveled by the genomic analysis of rust fungi.</title>
        <authorList>
            <person name="Duplessis S."/>
            <person name="Cuomo C.A."/>
            <person name="Lin Y.-C."/>
            <person name="Aerts A."/>
            <person name="Tisserant E."/>
            <person name="Veneault-Fourrey C."/>
            <person name="Joly D.L."/>
            <person name="Hacquard S."/>
            <person name="Amselem J."/>
            <person name="Cantarel B.L."/>
            <person name="Chiu R."/>
            <person name="Coutinho P.M."/>
            <person name="Feau N."/>
            <person name="Field M."/>
            <person name="Frey P."/>
            <person name="Gelhaye E."/>
            <person name="Goldberg J."/>
            <person name="Grabherr M.G."/>
            <person name="Kodira C.D."/>
            <person name="Kohler A."/>
            <person name="Kuees U."/>
            <person name="Lindquist E.A."/>
            <person name="Lucas S.M."/>
            <person name="Mago R."/>
            <person name="Mauceli E."/>
            <person name="Morin E."/>
            <person name="Murat C."/>
            <person name="Pangilinan J.L."/>
            <person name="Park R."/>
            <person name="Pearson M."/>
            <person name="Quesneville H."/>
            <person name="Rouhier N."/>
            <person name="Sakthikumar S."/>
            <person name="Salamov A.A."/>
            <person name="Schmutz J."/>
            <person name="Selles B."/>
            <person name="Shapiro H."/>
            <person name="Tanguay P."/>
            <person name="Tuskan G.A."/>
            <person name="Henrissat B."/>
            <person name="Van de Peer Y."/>
            <person name="Rouze P."/>
            <person name="Ellis J.G."/>
            <person name="Dodds P.N."/>
            <person name="Schein J.E."/>
            <person name="Zhong S."/>
            <person name="Hamelin R.C."/>
            <person name="Grigoriev I.V."/>
            <person name="Szabo L.J."/>
            <person name="Martin F."/>
        </authorList>
    </citation>
    <scope>NUCLEOTIDE SEQUENCE [LARGE SCALE GENOMIC DNA]</scope>
    <source>
        <strain evidence="17">98AG31 / pathotype 3-4-7</strain>
    </source>
</reference>
<dbReference type="Proteomes" id="UP000001072">
    <property type="component" value="Unassembled WGS sequence"/>
</dbReference>
<protein>
    <recommendedName>
        <fullName evidence="4">5-methyltetrahydropteroyltriglutamate--homocysteine S-methyltransferase</fullName>
        <ecNumber evidence="4">2.1.1.14</ecNumber>
    </recommendedName>
</protein>
<dbReference type="STRING" id="747676.F4S3L9"/>
<keyword evidence="7" id="KW-0808">Transferase</keyword>
<keyword evidence="17" id="KW-1185">Reference proteome</keyword>
<evidence type="ECO:0000259" key="15">
    <source>
        <dbReference type="Pfam" id="PF08267"/>
    </source>
</evidence>
<gene>
    <name evidence="16" type="ORF">MELLADRAFT_79168</name>
</gene>
<evidence type="ECO:0000259" key="14">
    <source>
        <dbReference type="Pfam" id="PF01717"/>
    </source>
</evidence>
<proteinExistence type="inferred from homology"/>
<feature type="binding site" evidence="12">
    <location>
        <position position="663"/>
    </location>
    <ligand>
        <name>Zn(2+)</name>
        <dbReference type="ChEBI" id="CHEBI:29105"/>
        <label>1</label>
        <note>catalytic</note>
    </ligand>
</feature>
<sequence length="776" mass="86202">MVQSAVLGFPRIGDKREIKKAVEAYWADKISAEELQAAAKEVRLQNWKRIQAAGVDHVPSNDFALYDHVLDHCTMFNVVPSKYYEAKLTPLDLSFAMGRGRQRDGVDLPACEMNKYLGTNYHYIVPEVSNQTEFKLVHQKPVDEYLEAKAAGIETRPVIFGPLSFLLMGKTARSSNETYEPVSLLSKLVPVYVELIKKLVAAGAKSIQIDEPGLVLDSADKLGKELIETYTALSQAASSAQITITTFFGSAEAILPSLAQCPVHAIHLDLTERGNPSQLKAALSLLKPTKLAISLGLVSGRNVWKNDMGRCLEHISEATQALGEDRVIVATSSSLLHTPVTLANESKLTAEQKDWFAFALEKCEEVSTLAKAVSSSVSDAVKAKLSANKDSIKKRREFEAKSDASVRERLAKVTPEMYNRKNAFPTRRAAQAKVVQLPRFPTTTIGSFPQTKEIRVARAKFTKGEITAKEYDDFIGKEIEHVVRFQESCGLDLLVHGEPERNDMVMYFGEQLQGFVFTENAWVQSYGSRCVRPPIIVADVARPAPMTVRWSSYAQSLSKLPVKGMLTGSMMLSSPVTILAWSFPRIDVSREVQSRQLALALRDEVCDLEKAGIFAIQVDEPAIREGMPLRKADWNEYLQWAVDSFKLATAGVEDRTQTHSHFCYSDFNEIMSHIARLDADVISIEASKSDHKLLKVFASVEYANQIGPGVYDIHSPRVPSQEEIQQKIADTLKVVKSDLLFVNPDCGLKTRAWPETEASLKNLVAAAKWARETYKA</sequence>
<evidence type="ECO:0000256" key="4">
    <source>
        <dbReference type="ARBA" id="ARBA00012034"/>
    </source>
</evidence>
<keyword evidence="5" id="KW-0489">Methyltransferase</keyword>